<dbReference type="Proteomes" id="UP000250572">
    <property type="component" value="Unassembled WGS sequence"/>
</dbReference>
<accession>A0A315W5S0</accession>
<dbReference type="PANTHER" id="PTHR12917">
    <property type="entry name" value="ASPARTYL PROTEASE DDI-RELATED"/>
    <property type="match status" value="1"/>
</dbReference>
<proteinExistence type="predicted"/>
<evidence type="ECO:0000313" key="2">
    <source>
        <dbReference type="EMBL" id="PWA30219.1"/>
    </source>
</evidence>
<reference evidence="2 3" key="1">
    <citation type="journal article" date="2018" name="G3 (Bethesda)">
        <title>A High-Quality Reference Genome for the Invasive Mosquitofish Gambusia affinis Using a Chicago Library.</title>
        <authorList>
            <person name="Hoffberg S.L."/>
            <person name="Troendle N.J."/>
            <person name="Glenn T.C."/>
            <person name="Mahmud O."/>
            <person name="Louha S."/>
            <person name="Chalopin D."/>
            <person name="Bennetzen J.L."/>
            <person name="Mauricio R."/>
        </authorList>
    </citation>
    <scope>NUCLEOTIDE SEQUENCE [LARGE SCALE GENOMIC DNA]</scope>
    <source>
        <strain evidence="2">NE01/NJP1002.9</strain>
        <tissue evidence="2">Muscle</tissue>
    </source>
</reference>
<feature type="compositionally biased region" description="Basic and acidic residues" evidence="1">
    <location>
        <begin position="94"/>
        <end position="108"/>
    </location>
</feature>
<evidence type="ECO:0000313" key="3">
    <source>
        <dbReference type="Proteomes" id="UP000250572"/>
    </source>
</evidence>
<dbReference type="Gene3D" id="2.40.70.10">
    <property type="entry name" value="Acid Proteases"/>
    <property type="match status" value="1"/>
</dbReference>
<evidence type="ECO:0008006" key="4">
    <source>
        <dbReference type="Google" id="ProtNLM"/>
    </source>
</evidence>
<feature type="compositionally biased region" description="Basic and acidic residues" evidence="1">
    <location>
        <begin position="116"/>
        <end position="129"/>
    </location>
</feature>
<keyword evidence="3" id="KW-1185">Reference proteome</keyword>
<comment type="caution">
    <text evidence="2">The sequence shown here is derived from an EMBL/GenBank/DDBJ whole genome shotgun (WGS) entry which is preliminary data.</text>
</comment>
<evidence type="ECO:0000256" key="1">
    <source>
        <dbReference type="SAM" id="MobiDB-lite"/>
    </source>
</evidence>
<dbReference type="PANTHER" id="PTHR12917:SF17">
    <property type="entry name" value="NUCLEAR RECEPTOR-INTERACTING PROTEIN 2"/>
    <property type="match status" value="1"/>
</dbReference>
<dbReference type="AlphaFoldDB" id="A0A315W5S0"/>
<dbReference type="InterPro" id="IPR021109">
    <property type="entry name" value="Peptidase_aspartic_dom_sf"/>
</dbReference>
<dbReference type="EMBL" id="NHOQ01000443">
    <property type="protein sequence ID" value="PWA30219.1"/>
    <property type="molecule type" value="Genomic_DNA"/>
</dbReference>
<organism evidence="2 3">
    <name type="scientific">Gambusia affinis</name>
    <name type="common">Western mosquitofish</name>
    <name type="synonym">Heterandria affinis</name>
    <dbReference type="NCBI Taxonomy" id="33528"/>
    <lineage>
        <taxon>Eukaryota</taxon>
        <taxon>Metazoa</taxon>
        <taxon>Chordata</taxon>
        <taxon>Craniata</taxon>
        <taxon>Vertebrata</taxon>
        <taxon>Euteleostomi</taxon>
        <taxon>Actinopterygii</taxon>
        <taxon>Neopterygii</taxon>
        <taxon>Teleostei</taxon>
        <taxon>Neoteleostei</taxon>
        <taxon>Acanthomorphata</taxon>
        <taxon>Ovalentaria</taxon>
        <taxon>Atherinomorphae</taxon>
        <taxon>Cyprinodontiformes</taxon>
        <taxon>Poeciliidae</taxon>
        <taxon>Poeciliinae</taxon>
        <taxon>Gambusia</taxon>
    </lineage>
</organism>
<feature type="region of interest" description="Disordered" evidence="1">
    <location>
        <begin position="81"/>
        <end position="153"/>
    </location>
</feature>
<feature type="region of interest" description="Disordered" evidence="1">
    <location>
        <begin position="1"/>
        <end position="44"/>
    </location>
</feature>
<protein>
    <recommendedName>
        <fullName evidence="4">Aspartic peptidase DDI1-type domain-containing protein</fullName>
    </recommendedName>
</protein>
<dbReference type="STRING" id="33528.ENSGAFP00000024061"/>
<sequence length="429" mass="47811">MSPRDEDTLQVYYYEERAGDGGKRRRPDRCGGTSAAGNIHQNEKEGIRKLTEEGNESVAQPHSIVQRRLLEGNITRLRGEARDATARVRSPLADTKDGPTDAEERSESTADDSTEERESLEESERSLRSDEEDDNSEAGARQSAEKPESTDSSTRLTALIIQCKCCETEVKASINTGSLHNHISTSCCQRLGLVPSKDSSPCSATSSVTDLQLQLGRQTVQCSAYVKEDEASELCLGLQTLLELKCCLDLNSRVLKLQGCGDELPFLNTVTDGRCQHDTNKNLKDIFENLPHPFRCQISKSKTERQNERKTEEAVWWKSVAALRLCILVQNIRHQISHCSRIFTVCGDKNNNANAVFVINTEEPEESGGEKRGKAVELMDKLQICPYLDRINFPPDLLCQAFSWLLNSGFSSSTRSRLVDSIRSSSTFQ</sequence>
<gene>
    <name evidence="2" type="ORF">CCH79_00014926</name>
</gene>
<name>A0A315W5S0_GAMAF</name>